<dbReference type="Pfam" id="PF13511">
    <property type="entry name" value="DUF4124"/>
    <property type="match status" value="1"/>
</dbReference>
<reference evidence="4 5" key="1">
    <citation type="submission" date="2022-08" db="EMBL/GenBank/DDBJ databases">
        <title>Reclassification of Massilia species as members of the genera Telluria, Duganella, Pseudoduganella, Mokoshia gen. nov. and Zemynaea gen. nov. using orthogonal and non-orthogonal genome-based approaches.</title>
        <authorList>
            <person name="Bowman J.P."/>
        </authorList>
    </citation>
    <scope>NUCLEOTIDE SEQUENCE [LARGE SCALE GENOMIC DNA]</scope>
    <source>
        <strain evidence="4 5">JCM 31607</strain>
    </source>
</reference>
<evidence type="ECO:0000256" key="1">
    <source>
        <dbReference type="SAM" id="MobiDB-lite"/>
    </source>
</evidence>
<feature type="chain" id="PRO_5046507739" evidence="2">
    <location>
        <begin position="27"/>
        <end position="167"/>
    </location>
</feature>
<evidence type="ECO:0000313" key="5">
    <source>
        <dbReference type="Proteomes" id="UP001205861"/>
    </source>
</evidence>
<protein>
    <submittedName>
        <fullName evidence="4">DUF4124 domain-containing protein</fullName>
    </submittedName>
</protein>
<dbReference type="EMBL" id="JANUGV010000001">
    <property type="protein sequence ID" value="MCS0607899.1"/>
    <property type="molecule type" value="Genomic_DNA"/>
</dbReference>
<accession>A0ABT2BHA7</accession>
<evidence type="ECO:0000259" key="3">
    <source>
        <dbReference type="Pfam" id="PF13511"/>
    </source>
</evidence>
<feature type="signal peptide" evidence="2">
    <location>
        <begin position="1"/>
        <end position="26"/>
    </location>
</feature>
<dbReference type="InterPro" id="IPR025392">
    <property type="entry name" value="DUF4124"/>
</dbReference>
<gene>
    <name evidence="4" type="ORF">NX773_06960</name>
</gene>
<comment type="caution">
    <text evidence="4">The sequence shown here is derived from an EMBL/GenBank/DDBJ whole genome shotgun (WGS) entry which is preliminary data.</text>
</comment>
<feature type="domain" description="DUF4124" evidence="3">
    <location>
        <begin position="18"/>
        <end position="66"/>
    </location>
</feature>
<dbReference type="Proteomes" id="UP001205861">
    <property type="component" value="Unassembled WGS sequence"/>
</dbReference>
<evidence type="ECO:0000313" key="4">
    <source>
        <dbReference type="EMBL" id="MCS0607899.1"/>
    </source>
</evidence>
<proteinExistence type="predicted"/>
<keyword evidence="2" id="KW-0732">Signal</keyword>
<feature type="region of interest" description="Disordered" evidence="1">
    <location>
        <begin position="39"/>
        <end position="119"/>
    </location>
</feature>
<organism evidence="4 5">
    <name type="scientific">Massilia solisilvae</name>
    <dbReference type="NCBI Taxonomy" id="1811225"/>
    <lineage>
        <taxon>Bacteria</taxon>
        <taxon>Pseudomonadati</taxon>
        <taxon>Pseudomonadota</taxon>
        <taxon>Betaproteobacteria</taxon>
        <taxon>Burkholderiales</taxon>
        <taxon>Oxalobacteraceae</taxon>
        <taxon>Telluria group</taxon>
        <taxon>Massilia</taxon>
    </lineage>
</organism>
<name>A0ABT2BHA7_9BURK</name>
<keyword evidence="5" id="KW-1185">Reference proteome</keyword>
<evidence type="ECO:0000256" key="2">
    <source>
        <dbReference type="SAM" id="SignalP"/>
    </source>
</evidence>
<feature type="compositionally biased region" description="Basic and acidic residues" evidence="1">
    <location>
        <begin position="85"/>
        <end position="106"/>
    </location>
</feature>
<sequence>MTKTLRAALPGLMAAGTLLAASLAHAQYAWIDEKGVRHYSDRPPPATVPAAKVLKAPGKRADEAPPGETQPPQAGPKADAAPTLADREADYRKRAQERAKQEEKAAADAAKAKAKAQSCDNARRYKAMLDSGIRVVDTGADGERRYLGDDERARRAAEVDAILADCR</sequence>
<dbReference type="RefSeq" id="WP_258855581.1">
    <property type="nucleotide sequence ID" value="NZ_JANUGV010000001.1"/>
</dbReference>